<dbReference type="OrthoDB" id="345121at2"/>
<dbReference type="InterPro" id="IPR010293">
    <property type="entry name" value="Sbt_1"/>
</dbReference>
<sequence length="333" mass="34045">MDILTLAEANLISPPILFFVLGLIAAFVRSDLSIPEAIAKALSLYLVMAIGFKGGAEMAAGDLNWSVGGAILAGIVLSALLPVLGFGLLMLTTKVGRIDAAAIAAHYGSISIVTFIAASDAARFLETPGEGFMVAVAAAMEAPAIVTALILAGSAARASNGGEGHSESRLTVLKEIAANGSIVLLIGAFFIGWMTGPRGMMAVSPFFNDIFRGVLCLFLLDMGLVAGRGLLRNWRVLKPGVIGFGLYMPLIGALAGMGTGLAVGLDGGSLGLLMTLAASASYIAVPAALRLALPEARPAISLTLALGITFPFNLVAGIPLYFWLARLVTGTGG</sequence>
<proteinExistence type="predicted"/>
<protein>
    <submittedName>
        <fullName evidence="1">Uncharacterized protein</fullName>
    </submittedName>
</protein>
<keyword evidence="2" id="KW-1185">Reference proteome</keyword>
<dbReference type="KEGG" id="gak:X907_2511"/>
<dbReference type="PANTHER" id="PTHR40400:SF1">
    <property type="entry name" value="SLR1512 PROTEIN"/>
    <property type="match status" value="1"/>
</dbReference>
<dbReference type="Pfam" id="PF05982">
    <property type="entry name" value="Sbt_1"/>
    <property type="match status" value="1"/>
</dbReference>
<gene>
    <name evidence="1" type="ORF">X907_2511</name>
</gene>
<organism evidence="1 2">
    <name type="scientific">Glycocaulis alkaliphilus</name>
    <dbReference type="NCBI Taxonomy" id="1434191"/>
    <lineage>
        <taxon>Bacteria</taxon>
        <taxon>Pseudomonadati</taxon>
        <taxon>Pseudomonadota</taxon>
        <taxon>Alphaproteobacteria</taxon>
        <taxon>Maricaulales</taxon>
        <taxon>Maricaulaceae</taxon>
        <taxon>Glycocaulis</taxon>
    </lineage>
</organism>
<accession>A0A3T0ECJ9</accession>
<dbReference type="PANTHER" id="PTHR40400">
    <property type="entry name" value="SLR1512 PROTEIN"/>
    <property type="match status" value="1"/>
</dbReference>
<dbReference type="EMBL" id="CP018911">
    <property type="protein sequence ID" value="AZU05025.1"/>
    <property type="molecule type" value="Genomic_DNA"/>
</dbReference>
<dbReference type="AlphaFoldDB" id="A0A3T0ECJ9"/>
<name>A0A3T0ECJ9_9PROT</name>
<dbReference type="RefSeq" id="WP_127568467.1">
    <property type="nucleotide sequence ID" value="NZ_BMFB01000001.1"/>
</dbReference>
<reference evidence="1 2" key="1">
    <citation type="submission" date="2016-12" db="EMBL/GenBank/DDBJ databases">
        <title>The genome of dimorphic prosthecate Glycocaulis alkaliphilus 6b-8t, isolated from crude oil dictates its adaptability in petroleum environments.</title>
        <authorList>
            <person name="Wu X.-L."/>
            <person name="Geng S."/>
        </authorList>
    </citation>
    <scope>NUCLEOTIDE SEQUENCE [LARGE SCALE GENOMIC DNA]</scope>
    <source>
        <strain evidence="1 2">6B-8</strain>
    </source>
</reference>
<evidence type="ECO:0000313" key="2">
    <source>
        <dbReference type="Proteomes" id="UP000286954"/>
    </source>
</evidence>
<dbReference type="Proteomes" id="UP000286954">
    <property type="component" value="Chromosome"/>
</dbReference>
<evidence type="ECO:0000313" key="1">
    <source>
        <dbReference type="EMBL" id="AZU05025.1"/>
    </source>
</evidence>